<dbReference type="InterPro" id="IPR055861">
    <property type="entry name" value="DUF7438"/>
</dbReference>
<dbReference type="EMBL" id="MW598459">
    <property type="protein sequence ID" value="UGL59949.1"/>
    <property type="molecule type" value="Genomic_DNA"/>
</dbReference>
<sequence>MITLEQAKRISALVAAIREADDEMAAYAWAAPSVSGGKELEAKVGNALEALDMFLDEIIDYRTA</sequence>
<organism evidence="1 2">
    <name type="scientific">Escherichia phage vB_EcoM_RZ</name>
    <dbReference type="NCBI Taxonomy" id="2893954"/>
    <lineage>
        <taxon>Viruses</taxon>
        <taxon>Duplodnaviria</taxon>
        <taxon>Heunggongvirae</taxon>
        <taxon>Uroviricota</taxon>
        <taxon>Caudoviricetes</taxon>
        <taxon>Pantevenvirales</taxon>
        <taxon>Straboviridae</taxon>
        <taxon>Tevenvirinae</taxon>
        <taxon>Gaprivervirus</taxon>
        <taxon>Gaprivervirus arezed</taxon>
    </lineage>
</organism>
<keyword evidence="2" id="KW-1185">Reference proteome</keyword>
<proteinExistence type="predicted"/>
<dbReference type="GeneID" id="77926561"/>
<reference evidence="1 2" key="1">
    <citation type="submission" date="2021-02" db="EMBL/GenBank/DDBJ databases">
        <authorList>
            <person name="Zhang R."/>
            <person name="Yu X."/>
            <person name="Xu J."/>
            <person name="Liu X."/>
        </authorList>
    </citation>
    <scope>NUCLEOTIDE SEQUENCE [LARGE SCALE GENOMIC DNA]</scope>
</reference>
<dbReference type="Pfam" id="PF24219">
    <property type="entry name" value="DUF7438"/>
    <property type="match status" value="1"/>
</dbReference>
<protein>
    <submittedName>
        <fullName evidence="1">Uncharacterized protein</fullName>
    </submittedName>
</protein>
<name>A0AAE9C8T0_9CAUD</name>
<evidence type="ECO:0000313" key="1">
    <source>
        <dbReference type="EMBL" id="UGL59949.1"/>
    </source>
</evidence>
<accession>A0AAE9C8T0</accession>
<dbReference type="KEGG" id="vg:77926561"/>
<evidence type="ECO:0000313" key="2">
    <source>
        <dbReference type="Proteomes" id="UP000828108"/>
    </source>
</evidence>
<dbReference type="RefSeq" id="YP_010650970.1">
    <property type="nucleotide sequence ID" value="NC_070780.1"/>
</dbReference>
<dbReference type="Proteomes" id="UP000828108">
    <property type="component" value="Segment"/>
</dbReference>